<dbReference type="GO" id="GO:0004439">
    <property type="term" value="F:phosphatidylinositol-4,5-bisphosphate 5-phosphatase activity"/>
    <property type="evidence" value="ECO:0007669"/>
    <property type="project" value="TreeGrafter"/>
</dbReference>
<dbReference type="InterPro" id="IPR046985">
    <property type="entry name" value="IP5"/>
</dbReference>
<keyword evidence="3" id="KW-0378">Hydrolase</keyword>
<dbReference type="GO" id="GO:0046856">
    <property type="term" value="P:phosphatidylinositol dephosphorylation"/>
    <property type="evidence" value="ECO:0007669"/>
    <property type="project" value="InterPro"/>
</dbReference>
<dbReference type="Gene3D" id="3.60.10.10">
    <property type="entry name" value="Endonuclease/exonuclease/phosphatase"/>
    <property type="match status" value="1"/>
</dbReference>
<dbReference type="GO" id="GO:0004527">
    <property type="term" value="F:exonuclease activity"/>
    <property type="evidence" value="ECO:0007669"/>
    <property type="project" value="UniProtKB-KW"/>
</dbReference>
<dbReference type="RefSeq" id="XP_029228301.1">
    <property type="nucleotide sequence ID" value="XM_029371558.1"/>
</dbReference>
<organism evidence="3 4">
    <name type="scientific">Trypanosoma conorhini</name>
    <dbReference type="NCBI Taxonomy" id="83891"/>
    <lineage>
        <taxon>Eukaryota</taxon>
        <taxon>Discoba</taxon>
        <taxon>Euglenozoa</taxon>
        <taxon>Kinetoplastea</taxon>
        <taxon>Metakinetoplastina</taxon>
        <taxon>Trypanosomatida</taxon>
        <taxon>Trypanosomatidae</taxon>
        <taxon>Trypanosoma</taxon>
    </lineage>
</organism>
<feature type="region of interest" description="Disordered" evidence="1">
    <location>
        <begin position="31"/>
        <end position="58"/>
    </location>
</feature>
<keyword evidence="3" id="KW-0540">Nuclease</keyword>
<feature type="region of interest" description="Disordered" evidence="1">
    <location>
        <begin position="347"/>
        <end position="366"/>
    </location>
</feature>
<reference evidence="3 4" key="1">
    <citation type="journal article" date="2018" name="BMC Genomics">
        <title>Genomic comparison of Trypanosoma conorhini and Trypanosoma rangeli to Trypanosoma cruzi strains of high and low virulence.</title>
        <authorList>
            <person name="Bradwell K.R."/>
            <person name="Koparde V.N."/>
            <person name="Matveyev A.V."/>
            <person name="Serrano M.G."/>
            <person name="Alves J.M."/>
            <person name="Parikh H."/>
            <person name="Huang B."/>
            <person name="Lee V."/>
            <person name="Espinosa-Alvarez O."/>
            <person name="Ortiz P.A."/>
            <person name="Costa-Martins A.G."/>
            <person name="Teixeira M.M."/>
            <person name="Buck G.A."/>
        </authorList>
    </citation>
    <scope>NUCLEOTIDE SEQUENCE [LARGE SCALE GENOMIC DNA]</scope>
    <source>
        <strain evidence="3 4">025E</strain>
    </source>
</reference>
<dbReference type="GO" id="GO:0004519">
    <property type="term" value="F:endonuclease activity"/>
    <property type="evidence" value="ECO:0007669"/>
    <property type="project" value="UniProtKB-KW"/>
</dbReference>
<evidence type="ECO:0000259" key="2">
    <source>
        <dbReference type="SMART" id="SM00128"/>
    </source>
</evidence>
<name>A0A3R7MN07_9TRYP</name>
<dbReference type="PANTHER" id="PTHR11200:SF275">
    <property type="entry name" value="LD06095P"/>
    <property type="match status" value="1"/>
</dbReference>
<dbReference type="InterPro" id="IPR000300">
    <property type="entry name" value="IPPc"/>
</dbReference>
<keyword evidence="3" id="KW-0255">Endonuclease</keyword>
<dbReference type="PANTHER" id="PTHR11200">
    <property type="entry name" value="INOSITOL 5-PHOSPHATASE"/>
    <property type="match status" value="1"/>
</dbReference>
<feature type="domain" description="Inositol polyphosphate-related phosphatase" evidence="2">
    <location>
        <begin position="117"/>
        <end position="543"/>
    </location>
</feature>
<sequence>MNSNWFDACAIVQAHEEEREEEGAGSTMGVMEFEGANETQATSSGGLDEPLGGSSSESISTSLLSWALAESDETQDSPSQTGHYSSCKAHQAVPFVKNEETFTVPVGLPEKMWAPGKPLRISYVSWNMGHKSPNLGEVAKYCIHPNAHIVVVCTQENGKRLLVKKDRNEWEKHVARTCLLEKYVLLGRKELWYIQLLVYVRRKDVASYIRCIGTTSVKTGVARGLCGNKGGVAVALSISMTPAPLQTRSERLSSKTASSFRDRMKSCSPPVKVGRGAAKVREEAPLGGKEASNITLLFIGAHLAAHQKGVQMRNKDYLSIVKGMYAAFQKSPGFFWRKHVVPKGHANDSADGLESVGGGEDEEASLPQCVSDAGSEGVSFGGDEDTSLLGVPPAEAQAASPLYHDVTEEFDLVFFGGDLNYRINGTRGGIECLIGGSKYIRFVLADCDQLNIERAKGLVFRRFREGKLFFRPTYKYEIEQDVYNYTNKTDRRPAYCDRVLYKKGRESRAGKVKISLYTDVPQVRTSDHRPVVAIFDVATHVYRPS</sequence>
<dbReference type="AlphaFoldDB" id="A0A3R7MN07"/>
<dbReference type="OrthoDB" id="62798at2759"/>
<gene>
    <name evidence="3" type="ORF">Tco025E_04648</name>
</gene>
<dbReference type="EMBL" id="MKKU01000248">
    <property type="protein sequence ID" value="RNF17903.1"/>
    <property type="molecule type" value="Genomic_DNA"/>
</dbReference>
<proteinExistence type="predicted"/>
<evidence type="ECO:0000313" key="4">
    <source>
        <dbReference type="Proteomes" id="UP000284403"/>
    </source>
</evidence>
<dbReference type="InterPro" id="IPR036691">
    <property type="entry name" value="Endo/exonu/phosph_ase_sf"/>
</dbReference>
<evidence type="ECO:0000313" key="3">
    <source>
        <dbReference type="EMBL" id="RNF17903.1"/>
    </source>
</evidence>
<dbReference type="Proteomes" id="UP000284403">
    <property type="component" value="Unassembled WGS sequence"/>
</dbReference>
<dbReference type="SMART" id="SM00128">
    <property type="entry name" value="IPPc"/>
    <property type="match status" value="1"/>
</dbReference>
<keyword evidence="3" id="KW-0269">Exonuclease</keyword>
<evidence type="ECO:0000256" key="1">
    <source>
        <dbReference type="SAM" id="MobiDB-lite"/>
    </source>
</evidence>
<dbReference type="Pfam" id="PF22669">
    <property type="entry name" value="Exo_endo_phos2"/>
    <property type="match status" value="2"/>
</dbReference>
<comment type="caution">
    <text evidence="3">The sequence shown here is derived from an EMBL/GenBank/DDBJ whole genome shotgun (WGS) entry which is preliminary data.</text>
</comment>
<protein>
    <submittedName>
        <fullName evidence="3">Endonuclease/Exonuclease/phosphatase</fullName>
    </submittedName>
</protein>
<keyword evidence="4" id="KW-1185">Reference proteome</keyword>
<dbReference type="GeneID" id="40318259"/>
<dbReference type="SUPFAM" id="SSF56219">
    <property type="entry name" value="DNase I-like"/>
    <property type="match status" value="1"/>
</dbReference>
<accession>A0A3R7MN07</accession>